<gene>
    <name evidence="5" type="ORF">H9716_12895</name>
</gene>
<dbReference type="InterPro" id="IPR006140">
    <property type="entry name" value="D-isomer_DH_NAD-bd"/>
</dbReference>
<dbReference type="GO" id="GO:0003714">
    <property type="term" value="F:transcription corepressor activity"/>
    <property type="evidence" value="ECO:0007669"/>
    <property type="project" value="InterPro"/>
</dbReference>
<dbReference type="SUPFAM" id="SSF51735">
    <property type="entry name" value="NAD(P)-binding Rossmann-fold domains"/>
    <property type="match status" value="1"/>
</dbReference>
<dbReference type="Gene3D" id="3.40.50.720">
    <property type="entry name" value="NAD(P)-binding Rossmann-like Domain"/>
    <property type="match status" value="2"/>
</dbReference>
<keyword evidence="3" id="KW-0520">NAD</keyword>
<dbReference type="EMBL" id="DWYS01000153">
    <property type="protein sequence ID" value="HJB08739.1"/>
    <property type="molecule type" value="Genomic_DNA"/>
</dbReference>
<dbReference type="InterPro" id="IPR050857">
    <property type="entry name" value="D-2-hydroxyacid_DH"/>
</dbReference>
<proteinExistence type="inferred from homology"/>
<comment type="caution">
    <text evidence="5">The sequence shown here is derived from an EMBL/GenBank/DDBJ whole genome shotgun (WGS) entry which is preliminary data.</text>
</comment>
<dbReference type="GO" id="GO:0051287">
    <property type="term" value="F:NAD binding"/>
    <property type="evidence" value="ECO:0007669"/>
    <property type="project" value="InterPro"/>
</dbReference>
<evidence type="ECO:0000256" key="2">
    <source>
        <dbReference type="ARBA" id="ARBA00023002"/>
    </source>
</evidence>
<keyword evidence="2" id="KW-0560">Oxidoreductase</keyword>
<dbReference type="PANTHER" id="PTHR42789:SF1">
    <property type="entry name" value="D-ISOMER SPECIFIC 2-HYDROXYACID DEHYDROGENASE FAMILY PROTEIN (AFU_ORTHOLOGUE AFUA_6G10090)"/>
    <property type="match status" value="1"/>
</dbReference>
<evidence type="ECO:0000259" key="4">
    <source>
        <dbReference type="Pfam" id="PF02826"/>
    </source>
</evidence>
<reference evidence="5" key="1">
    <citation type="journal article" date="2021" name="PeerJ">
        <title>Extensive microbial diversity within the chicken gut microbiome revealed by metagenomics and culture.</title>
        <authorList>
            <person name="Gilroy R."/>
            <person name="Ravi A."/>
            <person name="Getino M."/>
            <person name="Pursley I."/>
            <person name="Horton D.L."/>
            <person name="Alikhan N.F."/>
            <person name="Baker D."/>
            <person name="Gharbi K."/>
            <person name="Hall N."/>
            <person name="Watson M."/>
            <person name="Adriaenssens E.M."/>
            <person name="Foster-Nyarko E."/>
            <person name="Jarju S."/>
            <person name="Secka A."/>
            <person name="Antonio M."/>
            <person name="Oren A."/>
            <person name="Chaudhuri R.R."/>
            <person name="La Ragione R."/>
            <person name="Hildebrand F."/>
            <person name="Pallen M.J."/>
        </authorList>
    </citation>
    <scope>NUCLEOTIDE SEQUENCE</scope>
    <source>
        <strain evidence="5">CHK188-4685</strain>
    </source>
</reference>
<dbReference type="GO" id="GO:0016616">
    <property type="term" value="F:oxidoreductase activity, acting on the CH-OH group of donors, NAD or NADP as acceptor"/>
    <property type="evidence" value="ECO:0007669"/>
    <property type="project" value="InterPro"/>
</dbReference>
<dbReference type="Proteomes" id="UP000886804">
    <property type="component" value="Unassembled WGS sequence"/>
</dbReference>
<dbReference type="SUPFAM" id="SSF52283">
    <property type="entry name" value="Formate/glycerate dehydrogenase catalytic domain-like"/>
    <property type="match status" value="1"/>
</dbReference>
<dbReference type="PANTHER" id="PTHR42789">
    <property type="entry name" value="D-ISOMER SPECIFIC 2-HYDROXYACID DEHYDROGENASE FAMILY PROTEIN (AFU_ORTHOLOGUE AFUA_6G10090)"/>
    <property type="match status" value="1"/>
</dbReference>
<dbReference type="InterPro" id="IPR029753">
    <property type="entry name" value="D-isomer_DH_CS"/>
</dbReference>
<feature type="domain" description="D-isomer specific 2-hydroxyacid dehydrogenase NAD-binding" evidence="4">
    <location>
        <begin position="122"/>
        <end position="298"/>
    </location>
</feature>
<dbReference type="CDD" id="cd05299">
    <property type="entry name" value="CtBP_dh"/>
    <property type="match status" value="1"/>
</dbReference>
<dbReference type="InterPro" id="IPR036291">
    <property type="entry name" value="NAD(P)-bd_dom_sf"/>
</dbReference>
<dbReference type="Pfam" id="PF02826">
    <property type="entry name" value="2-Hacid_dh_C"/>
    <property type="match status" value="1"/>
</dbReference>
<evidence type="ECO:0000313" key="6">
    <source>
        <dbReference type="Proteomes" id="UP000886804"/>
    </source>
</evidence>
<dbReference type="PROSITE" id="PS00670">
    <property type="entry name" value="D_2_HYDROXYACID_DH_2"/>
    <property type="match status" value="1"/>
</dbReference>
<dbReference type="InterPro" id="IPR043322">
    <property type="entry name" value="CtBP"/>
</dbReference>
<evidence type="ECO:0000256" key="3">
    <source>
        <dbReference type="ARBA" id="ARBA00023027"/>
    </source>
</evidence>
<protein>
    <submittedName>
        <fullName evidence="5">C-terminal binding protein</fullName>
    </submittedName>
</protein>
<evidence type="ECO:0000313" key="5">
    <source>
        <dbReference type="EMBL" id="HJB08739.1"/>
    </source>
</evidence>
<sequence>MIRHVSILQLAQTGKTEEGLKEMFAPELEAFQSRGISTELHQVNEYDTQLTIKALEGADVALCSGNPPFDRKTLEQLPDLKGIVRYGIGVNSIDLEAAAELGKIVFYMKGYCVEELALHASSLILGLLRNTAWYDRQMRAGNWMKGRGPQPRRLNHLTVGLFGLGGSGNRLASIMKNGFGANVIAYDPYVNKEAAKALGVRCVSFEELLAEADIISIHAPLTEETRHIFDRTAFEKMKPDSMLINISRGPIVDLEDLAEALKSGKIGSAGLDVFETEPLAADSPLLSMDQVLLTPHSAYFGKESFEEQKRLAWWLPTEWFLENRMHREYVANPKVLEKLL</sequence>
<name>A0A9D2L9Z8_9FIRM</name>
<comment type="similarity">
    <text evidence="1">Belongs to the D-isomer specific 2-hydroxyacid dehydrogenase family.</text>
</comment>
<accession>A0A9D2L9Z8</accession>
<dbReference type="PROSITE" id="PS00671">
    <property type="entry name" value="D_2_HYDROXYACID_DH_3"/>
    <property type="match status" value="1"/>
</dbReference>
<reference evidence="5" key="2">
    <citation type="submission" date="2021-04" db="EMBL/GenBank/DDBJ databases">
        <authorList>
            <person name="Gilroy R."/>
        </authorList>
    </citation>
    <scope>NUCLEOTIDE SEQUENCE</scope>
    <source>
        <strain evidence="5">CHK188-4685</strain>
    </source>
</reference>
<dbReference type="AlphaFoldDB" id="A0A9D2L9Z8"/>
<organism evidence="5 6">
    <name type="scientific">Candidatus Enterocloster faecavium</name>
    <dbReference type="NCBI Taxonomy" id="2838560"/>
    <lineage>
        <taxon>Bacteria</taxon>
        <taxon>Bacillati</taxon>
        <taxon>Bacillota</taxon>
        <taxon>Clostridia</taxon>
        <taxon>Lachnospirales</taxon>
        <taxon>Lachnospiraceae</taxon>
        <taxon>Enterocloster</taxon>
    </lineage>
</organism>
<evidence type="ECO:0000256" key="1">
    <source>
        <dbReference type="ARBA" id="ARBA00005854"/>
    </source>
</evidence>
<dbReference type="FunFam" id="3.40.50.720:FF:000203">
    <property type="entry name" value="D-3-phosphoglycerate dehydrogenase (SerA)"/>
    <property type="match status" value="1"/>
</dbReference>